<accession>A0A0V1I1Q2</accession>
<dbReference type="InterPro" id="IPR055121">
    <property type="entry name" value="HTH_69"/>
</dbReference>
<comment type="caution">
    <text evidence="2">The sequence shown here is derived from an EMBL/GenBank/DDBJ whole genome shotgun (WGS) entry which is preliminary data.</text>
</comment>
<dbReference type="OrthoDB" id="1577640at2759"/>
<evidence type="ECO:0000259" key="1">
    <source>
        <dbReference type="Pfam" id="PF22979"/>
    </source>
</evidence>
<gene>
    <name evidence="2" type="ORF">T11_3066</name>
</gene>
<dbReference type="Proteomes" id="UP000055024">
    <property type="component" value="Unassembled WGS sequence"/>
</dbReference>
<name>A0A0V1I1Q2_9BILA</name>
<organism evidence="2 3">
    <name type="scientific">Trichinella zimbabwensis</name>
    <dbReference type="NCBI Taxonomy" id="268475"/>
    <lineage>
        <taxon>Eukaryota</taxon>
        <taxon>Metazoa</taxon>
        <taxon>Ecdysozoa</taxon>
        <taxon>Nematoda</taxon>
        <taxon>Enoplea</taxon>
        <taxon>Dorylaimia</taxon>
        <taxon>Trichinellida</taxon>
        <taxon>Trichinellidae</taxon>
        <taxon>Trichinella</taxon>
    </lineage>
</organism>
<dbReference type="Gene3D" id="3.40.50.1580">
    <property type="entry name" value="Nucleoside phosphorylase domain"/>
    <property type="match status" value="1"/>
</dbReference>
<dbReference type="Pfam" id="PF22979">
    <property type="entry name" value="HTH_69"/>
    <property type="match status" value="1"/>
</dbReference>
<dbReference type="GO" id="GO:0009116">
    <property type="term" value="P:nucleoside metabolic process"/>
    <property type="evidence" value="ECO:0007669"/>
    <property type="project" value="InterPro"/>
</dbReference>
<dbReference type="PANTHER" id="PTHR47705:SF1">
    <property type="entry name" value="PNP_UDP_1 DOMAIN-CONTAINING PROTEIN"/>
    <property type="match status" value="1"/>
</dbReference>
<dbReference type="PANTHER" id="PTHR47705">
    <property type="entry name" value="AGAP000321-PA"/>
    <property type="match status" value="1"/>
</dbReference>
<evidence type="ECO:0000313" key="2">
    <source>
        <dbReference type="EMBL" id="KRZ16324.1"/>
    </source>
</evidence>
<proteinExistence type="predicted"/>
<dbReference type="AlphaFoldDB" id="A0A0V1I1Q2"/>
<protein>
    <recommendedName>
        <fullName evidence="1">Winged helix-turn-helix domain-containing protein</fullName>
    </recommendedName>
</protein>
<dbReference type="InterPro" id="IPR035994">
    <property type="entry name" value="Nucleoside_phosphorylase_sf"/>
</dbReference>
<feature type="non-terminal residue" evidence="2">
    <location>
        <position position="1"/>
    </location>
</feature>
<dbReference type="EMBL" id="JYDP01000012">
    <property type="protein sequence ID" value="KRZ16324.1"/>
    <property type="molecule type" value="Genomic_DNA"/>
</dbReference>
<dbReference type="SUPFAM" id="SSF53167">
    <property type="entry name" value="Purine and uridine phosphorylases"/>
    <property type="match status" value="1"/>
</dbReference>
<evidence type="ECO:0000313" key="3">
    <source>
        <dbReference type="Proteomes" id="UP000055024"/>
    </source>
</evidence>
<feature type="non-terminal residue" evidence="2">
    <location>
        <position position="560"/>
    </location>
</feature>
<sequence>LPESASVKQTMKEKQEYIILTPTSKSGNRQLVEFERKLLSDPKEVENIDHIGAGIHDGIIICNYNNNQDLTEGTYELPEYTTDLHLTLFDKANMLGKDEIRRMHFYFASDMEETEYSGYVRSFIELLLVEFPKDYAHYFKRMIKLMQKRFTKLRKILVDIATTRWITDQSSESDQNINSVEEAVSIDAVKEALEHAFPNSLKEDDIADLFNCSLEVVQLYLTELMSRGLIAQLENCQWIRVNRLAEFQNAMVKQMPKVGHSDTPTVAIVTYLYVEKIAVDAMIENRKTYVRYKTDGESNVYTLGNIGNRRVVSTKLSAVGQTRSAMISSGSITTRLLGGFPEIEHVFIVGVGGRVTGYSEKGKTANLGDVVVASSTNDESPFSYIVCHSLQRNRESNAVECYGVKTWQQHDNIISKITTQLKNACTENSVPWDKFFKEGLNYLESNENEGYKFERPTAQNDYCNSSGESVPQIYMGPVAASRVLFKHEVLKDDFAERFGLAAFDAGFDSVVESIFGNRISSWTLIRGIADDSDGTKGKDWQPHAALQAAALMKAIITKLP</sequence>
<reference evidence="2 3" key="1">
    <citation type="submission" date="2015-01" db="EMBL/GenBank/DDBJ databases">
        <title>Evolution of Trichinella species and genotypes.</title>
        <authorList>
            <person name="Korhonen P.K."/>
            <person name="Edoardo P."/>
            <person name="Giuseppe L.R."/>
            <person name="Gasser R.B."/>
        </authorList>
    </citation>
    <scope>NUCLEOTIDE SEQUENCE [LARGE SCALE GENOMIC DNA]</scope>
    <source>
        <strain evidence="2">ISS1029</strain>
    </source>
</reference>
<dbReference type="GO" id="GO:0003824">
    <property type="term" value="F:catalytic activity"/>
    <property type="evidence" value="ECO:0007669"/>
    <property type="project" value="InterPro"/>
</dbReference>
<dbReference type="STRING" id="268475.A0A0V1I1Q2"/>
<keyword evidence="3" id="KW-1185">Reference proteome</keyword>
<feature type="domain" description="Winged helix-turn-helix" evidence="1">
    <location>
        <begin position="178"/>
        <end position="242"/>
    </location>
</feature>